<sequence length="295" mass="34492">MKTENPDITKAEIQSFIGVHFYLADGKENKQAKDEISRVEYYFTDVSNLKTIEYNFKDSEINAFNKIKNFLMLENVKCSAELMGEWTFPFQVSQAGETSKLDFAWYLNILKKSNTIKQYFSFLYKQKYQFLAIKLFNFIAARTIFKTNPLELKVERIYDSNLLLQKARKATASGNYNLALISMRSYIAQYLQQWIVSLSITLDDSTKDNLPELLAYLNQYLNNHPQFKTGLVPKVWSGFKKILKEVQNIRNHNTVVHPNSEILSEFESKLISNSLEYLLWAFNSIKAKFTNEDYE</sequence>
<gene>
    <name evidence="1" type="ORF">SERIO_v1c07240</name>
</gene>
<evidence type="ECO:0000313" key="1">
    <source>
        <dbReference type="EMBL" id="AKM54288.1"/>
    </source>
</evidence>
<reference evidence="2" key="2">
    <citation type="submission" date="2015-06" db="EMBL/GenBank/DDBJ databases">
        <title>Complete genome sequence of Spiroplasma eriocheiris TDA-040725-5 (DSM 21848).</title>
        <authorList>
            <person name="Lo W.-S."/>
            <person name="Kuo C.-H."/>
        </authorList>
    </citation>
    <scope>NUCLEOTIDE SEQUENCE [LARGE SCALE GENOMIC DNA]</scope>
    <source>
        <strain evidence="2">TDA-040725-5</strain>
    </source>
</reference>
<evidence type="ECO:0000313" key="2">
    <source>
        <dbReference type="Proteomes" id="UP000035661"/>
    </source>
</evidence>
<keyword evidence="2" id="KW-1185">Reference proteome</keyword>
<dbReference type="EMBL" id="CP011856">
    <property type="protein sequence ID" value="AKM54288.1"/>
    <property type="molecule type" value="Genomic_DNA"/>
</dbReference>
<dbReference type="Proteomes" id="UP000035661">
    <property type="component" value="Chromosome"/>
</dbReference>
<dbReference type="STRING" id="315358.SERIO_v1c07240"/>
<accession>A0A0H3XHR0</accession>
<dbReference type="AlphaFoldDB" id="A0A0H3XHR0"/>
<reference evidence="1 2" key="1">
    <citation type="journal article" date="2015" name="Genome Biol. Evol.">
        <title>Found and Lost: The Fates of Horizontally Acquired Genes in Arthropod-Symbiotic Spiroplasma.</title>
        <authorList>
            <person name="Lo W.S."/>
            <person name="Gasparich G.E."/>
            <person name="Kuo C.H."/>
        </authorList>
    </citation>
    <scope>NUCLEOTIDE SEQUENCE [LARGE SCALE GENOMIC DNA]</scope>
    <source>
        <strain evidence="2">TDA-040725-5</strain>
    </source>
</reference>
<organism evidence="1 2">
    <name type="scientific">Spiroplasma eriocheiris</name>
    <dbReference type="NCBI Taxonomy" id="315358"/>
    <lineage>
        <taxon>Bacteria</taxon>
        <taxon>Bacillati</taxon>
        <taxon>Mycoplasmatota</taxon>
        <taxon>Mollicutes</taxon>
        <taxon>Entomoplasmatales</taxon>
        <taxon>Spiroplasmataceae</taxon>
        <taxon>Spiroplasma</taxon>
    </lineage>
</organism>
<name>A0A0H3XHR0_9MOLU</name>
<dbReference type="PATRIC" id="fig|743698.3.peg.727"/>
<dbReference type="RefSeq" id="WP_047791510.1">
    <property type="nucleotide sequence ID" value="NZ_CP011856.1"/>
</dbReference>
<evidence type="ECO:0008006" key="3">
    <source>
        <dbReference type="Google" id="ProtNLM"/>
    </source>
</evidence>
<protein>
    <recommendedName>
        <fullName evidence="3">Abortive infection protein-like C-terminal domain-containing protein</fullName>
    </recommendedName>
</protein>
<proteinExistence type="predicted"/>
<dbReference type="KEGG" id="seri:SERIO_v1c07240"/>